<sequence>MLAFFASEHFTGSTSGGSSGNSTVAVGIPIIAGAKEVLKKYADRFDFHVVTSRQNLLEAETLRWLKHWYPGVFRGVEFGNHYAQEGIHRSKPDMCKEIGACLLIDDSMRYATQCASAGIPVVLFGDYAWNAGKAPAGVQRASDWAQVDRILSDLASSRSSSSGASASSCTMDLSRPGT</sequence>
<dbReference type="PANTHER" id="PTHR35134:SF2">
    <property type="entry name" value="NUCLEOTIDASE YQFW-RELATED"/>
    <property type="match status" value="1"/>
</dbReference>
<evidence type="ECO:0000256" key="1">
    <source>
        <dbReference type="SAM" id="MobiDB-lite"/>
    </source>
</evidence>
<comment type="caution">
    <text evidence="2">The sequence shown here is derived from an EMBL/GenBank/DDBJ whole genome shotgun (WGS) entry which is preliminary data.</text>
</comment>
<dbReference type="AlphaFoldDB" id="A0A835ZHF5"/>
<name>A0A835ZHF5_9STRA</name>
<accession>A0A835ZHF5</accession>
<organism evidence="2 3">
    <name type="scientific">Tribonema minus</name>
    <dbReference type="NCBI Taxonomy" id="303371"/>
    <lineage>
        <taxon>Eukaryota</taxon>
        <taxon>Sar</taxon>
        <taxon>Stramenopiles</taxon>
        <taxon>Ochrophyta</taxon>
        <taxon>PX clade</taxon>
        <taxon>Xanthophyceae</taxon>
        <taxon>Tribonematales</taxon>
        <taxon>Tribonemataceae</taxon>
        <taxon>Tribonema</taxon>
    </lineage>
</organism>
<reference evidence="2" key="1">
    <citation type="submission" date="2021-02" db="EMBL/GenBank/DDBJ databases">
        <title>First Annotated Genome of the Yellow-green Alga Tribonema minus.</title>
        <authorList>
            <person name="Mahan K.M."/>
        </authorList>
    </citation>
    <scope>NUCLEOTIDE SEQUENCE</scope>
    <source>
        <strain evidence="2">UTEX B ZZ1240</strain>
    </source>
</reference>
<dbReference type="Gene3D" id="3.40.50.1000">
    <property type="entry name" value="HAD superfamily/HAD-like"/>
    <property type="match status" value="1"/>
</dbReference>
<feature type="compositionally biased region" description="Low complexity" evidence="1">
    <location>
        <begin position="157"/>
        <end position="168"/>
    </location>
</feature>
<dbReference type="OrthoDB" id="10248475at2759"/>
<dbReference type="PANTHER" id="PTHR35134">
    <property type="entry name" value="NUCLEOTIDASE YQFW-RELATED"/>
    <property type="match status" value="1"/>
</dbReference>
<evidence type="ECO:0000313" key="2">
    <source>
        <dbReference type="EMBL" id="KAG5190639.1"/>
    </source>
</evidence>
<keyword evidence="3" id="KW-1185">Reference proteome</keyword>
<evidence type="ECO:0000313" key="3">
    <source>
        <dbReference type="Proteomes" id="UP000664859"/>
    </source>
</evidence>
<proteinExistence type="predicted"/>
<dbReference type="InterPro" id="IPR036412">
    <property type="entry name" value="HAD-like_sf"/>
</dbReference>
<dbReference type="InterPro" id="IPR052419">
    <property type="entry name" value="5_3-deoxyribonucleotidase-like"/>
</dbReference>
<dbReference type="EMBL" id="JAFCMP010000031">
    <property type="protein sequence ID" value="KAG5190639.1"/>
    <property type="molecule type" value="Genomic_DNA"/>
</dbReference>
<gene>
    <name evidence="2" type="ORF">JKP88DRAFT_232053</name>
</gene>
<dbReference type="SUPFAM" id="SSF56784">
    <property type="entry name" value="HAD-like"/>
    <property type="match status" value="1"/>
</dbReference>
<protein>
    <submittedName>
        <fullName evidence="2">Uncharacterized protein</fullName>
    </submittedName>
</protein>
<dbReference type="Proteomes" id="UP000664859">
    <property type="component" value="Unassembled WGS sequence"/>
</dbReference>
<feature type="region of interest" description="Disordered" evidence="1">
    <location>
        <begin position="157"/>
        <end position="178"/>
    </location>
</feature>
<dbReference type="InterPro" id="IPR023214">
    <property type="entry name" value="HAD_sf"/>
</dbReference>